<feature type="region of interest" description="Disordered" evidence="1">
    <location>
        <begin position="1"/>
        <end position="28"/>
    </location>
</feature>
<evidence type="ECO:0000256" key="1">
    <source>
        <dbReference type="SAM" id="MobiDB-lite"/>
    </source>
</evidence>
<comment type="caution">
    <text evidence="2">The sequence shown here is derived from an EMBL/GenBank/DDBJ whole genome shotgun (WGS) entry which is preliminary data.</text>
</comment>
<sequence length="87" mass="10137">MAKKKKKGLMSKKPRKTKGKHRKLKKSRVYQRGDLGRAIFSLFDKVGIDKVNFEQALKVAKKAKPDTTFGSAYYSWFKNAYRNEHDL</sequence>
<dbReference type="EMBL" id="LAZR01013148">
    <property type="protein sequence ID" value="KKM23319.1"/>
    <property type="molecule type" value="Genomic_DNA"/>
</dbReference>
<gene>
    <name evidence="2" type="ORF">LCGC14_1616440</name>
</gene>
<proteinExistence type="predicted"/>
<evidence type="ECO:0000313" key="2">
    <source>
        <dbReference type="EMBL" id="KKM23319.1"/>
    </source>
</evidence>
<name>A0A0F9ITM0_9ZZZZ</name>
<organism evidence="2">
    <name type="scientific">marine sediment metagenome</name>
    <dbReference type="NCBI Taxonomy" id="412755"/>
    <lineage>
        <taxon>unclassified sequences</taxon>
        <taxon>metagenomes</taxon>
        <taxon>ecological metagenomes</taxon>
    </lineage>
</organism>
<accession>A0A0F9ITM0</accession>
<dbReference type="AlphaFoldDB" id="A0A0F9ITM0"/>
<protein>
    <submittedName>
        <fullName evidence="2">Uncharacterized protein</fullName>
    </submittedName>
</protein>
<reference evidence="2" key="1">
    <citation type="journal article" date="2015" name="Nature">
        <title>Complex archaea that bridge the gap between prokaryotes and eukaryotes.</title>
        <authorList>
            <person name="Spang A."/>
            <person name="Saw J.H."/>
            <person name="Jorgensen S.L."/>
            <person name="Zaremba-Niedzwiedzka K."/>
            <person name="Martijn J."/>
            <person name="Lind A.E."/>
            <person name="van Eijk R."/>
            <person name="Schleper C."/>
            <person name="Guy L."/>
            <person name="Ettema T.J."/>
        </authorList>
    </citation>
    <scope>NUCLEOTIDE SEQUENCE</scope>
</reference>